<feature type="compositionally biased region" description="Acidic residues" evidence="1">
    <location>
        <begin position="176"/>
        <end position="189"/>
    </location>
</feature>
<dbReference type="OrthoDB" id="2426699at2759"/>
<proteinExistence type="predicted"/>
<name>A0A9W4STM2_9GLOM</name>
<organism evidence="2 3">
    <name type="scientific">Funneliformis geosporum</name>
    <dbReference type="NCBI Taxonomy" id="1117311"/>
    <lineage>
        <taxon>Eukaryota</taxon>
        <taxon>Fungi</taxon>
        <taxon>Fungi incertae sedis</taxon>
        <taxon>Mucoromycota</taxon>
        <taxon>Glomeromycotina</taxon>
        <taxon>Glomeromycetes</taxon>
        <taxon>Glomerales</taxon>
        <taxon>Glomeraceae</taxon>
        <taxon>Funneliformis</taxon>
    </lineage>
</organism>
<feature type="region of interest" description="Disordered" evidence="1">
    <location>
        <begin position="170"/>
        <end position="196"/>
    </location>
</feature>
<evidence type="ECO:0000256" key="1">
    <source>
        <dbReference type="SAM" id="MobiDB-lite"/>
    </source>
</evidence>
<keyword evidence="3" id="KW-1185">Reference proteome</keyword>
<dbReference type="AlphaFoldDB" id="A0A9W4STM2"/>
<gene>
    <name evidence="2" type="ORF">FWILDA_LOCUS9811</name>
</gene>
<evidence type="ECO:0000313" key="2">
    <source>
        <dbReference type="EMBL" id="CAI2180896.1"/>
    </source>
</evidence>
<sequence>MTPDMTSPTPTEISSDNVESMLIKLSKQNCVLYEMQKITLERIVSLQTQIKNLSSNKNNELRLKVFNQFKEVKDNYNKLFTKSTTIENITSSAFLLLNDANNKRFSDMYIYTTSVYDIILNPNCLTLKVSKKSLELRLKRFREAINKNSQIKLSDSISILRKEVPDISSKKKYTDDNEDEEEPSEDEITSNDISFK</sequence>
<dbReference type="EMBL" id="CAMKVN010002397">
    <property type="protein sequence ID" value="CAI2180896.1"/>
    <property type="molecule type" value="Genomic_DNA"/>
</dbReference>
<dbReference type="Proteomes" id="UP001153678">
    <property type="component" value="Unassembled WGS sequence"/>
</dbReference>
<accession>A0A9W4STM2</accession>
<comment type="caution">
    <text evidence="2">The sequence shown here is derived from an EMBL/GenBank/DDBJ whole genome shotgun (WGS) entry which is preliminary data.</text>
</comment>
<reference evidence="2" key="1">
    <citation type="submission" date="2022-08" db="EMBL/GenBank/DDBJ databases">
        <authorList>
            <person name="Kallberg Y."/>
            <person name="Tangrot J."/>
            <person name="Rosling A."/>
        </authorList>
    </citation>
    <scope>NUCLEOTIDE SEQUENCE</scope>
    <source>
        <strain evidence="2">Wild A</strain>
    </source>
</reference>
<protein>
    <submittedName>
        <fullName evidence="2">9311_t:CDS:1</fullName>
    </submittedName>
</protein>
<evidence type="ECO:0000313" key="3">
    <source>
        <dbReference type="Proteomes" id="UP001153678"/>
    </source>
</evidence>